<evidence type="ECO:0000313" key="1">
    <source>
        <dbReference type="EMBL" id="SVB14234.1"/>
    </source>
</evidence>
<accession>A0A382BKP3</accession>
<sequence length="71" mass="7781">MDGKRIIATSIGLTNIYDDSVRVIPLSAVYLPKIDDIVIGKIKSIFGNSWFADINSCYQGMLLGQDVFGRG</sequence>
<dbReference type="InterPro" id="IPR012340">
    <property type="entry name" value="NA-bd_OB-fold"/>
</dbReference>
<gene>
    <name evidence="1" type="ORF">METZ01_LOCUS167088</name>
</gene>
<dbReference type="AlphaFoldDB" id="A0A382BKP3"/>
<proteinExistence type="predicted"/>
<organism evidence="1">
    <name type="scientific">marine metagenome</name>
    <dbReference type="NCBI Taxonomy" id="408172"/>
    <lineage>
        <taxon>unclassified sequences</taxon>
        <taxon>metagenomes</taxon>
        <taxon>ecological metagenomes</taxon>
    </lineage>
</organism>
<feature type="non-terminal residue" evidence="1">
    <location>
        <position position="71"/>
    </location>
</feature>
<dbReference type="Gene3D" id="2.40.50.140">
    <property type="entry name" value="Nucleic acid-binding proteins"/>
    <property type="match status" value="1"/>
</dbReference>
<dbReference type="EMBL" id="UINC01030215">
    <property type="protein sequence ID" value="SVB14234.1"/>
    <property type="molecule type" value="Genomic_DNA"/>
</dbReference>
<reference evidence="1" key="1">
    <citation type="submission" date="2018-05" db="EMBL/GenBank/DDBJ databases">
        <authorList>
            <person name="Lanie J.A."/>
            <person name="Ng W.-L."/>
            <person name="Kazmierczak K.M."/>
            <person name="Andrzejewski T.M."/>
            <person name="Davidsen T.M."/>
            <person name="Wayne K.J."/>
            <person name="Tettelin H."/>
            <person name="Glass J.I."/>
            <person name="Rusch D."/>
            <person name="Podicherti R."/>
            <person name="Tsui H.-C.T."/>
            <person name="Winkler M.E."/>
        </authorList>
    </citation>
    <scope>NUCLEOTIDE SEQUENCE</scope>
</reference>
<dbReference type="SUPFAM" id="SSF50249">
    <property type="entry name" value="Nucleic acid-binding proteins"/>
    <property type="match status" value="1"/>
</dbReference>
<protein>
    <submittedName>
        <fullName evidence="1">Uncharacterized protein</fullName>
    </submittedName>
</protein>
<name>A0A382BKP3_9ZZZZ</name>